<evidence type="ECO:0000313" key="2">
    <source>
        <dbReference type="Proteomes" id="UP000186922"/>
    </source>
</evidence>
<evidence type="ECO:0008006" key="3">
    <source>
        <dbReference type="Google" id="ProtNLM"/>
    </source>
</evidence>
<proteinExistence type="predicted"/>
<gene>
    <name evidence="1" type="primary">RvY_00791-1</name>
    <name evidence="1" type="synonym">RvY_00791.1</name>
    <name evidence="1" type="ORF">RvY_00791</name>
</gene>
<accession>A0A1D1UPC7</accession>
<reference evidence="1 2" key="1">
    <citation type="journal article" date="2016" name="Nat. Commun.">
        <title>Extremotolerant tardigrade genome and improved radiotolerance of human cultured cells by tardigrade-unique protein.</title>
        <authorList>
            <person name="Hashimoto T."/>
            <person name="Horikawa D.D."/>
            <person name="Saito Y."/>
            <person name="Kuwahara H."/>
            <person name="Kozuka-Hata H."/>
            <person name="Shin-I T."/>
            <person name="Minakuchi Y."/>
            <person name="Ohishi K."/>
            <person name="Motoyama A."/>
            <person name="Aizu T."/>
            <person name="Enomoto A."/>
            <person name="Kondo K."/>
            <person name="Tanaka S."/>
            <person name="Hara Y."/>
            <person name="Koshikawa S."/>
            <person name="Sagara H."/>
            <person name="Miura T."/>
            <person name="Yokobori S."/>
            <person name="Miyagawa K."/>
            <person name="Suzuki Y."/>
            <person name="Kubo T."/>
            <person name="Oyama M."/>
            <person name="Kohara Y."/>
            <person name="Fujiyama A."/>
            <person name="Arakawa K."/>
            <person name="Katayama T."/>
            <person name="Toyoda A."/>
            <person name="Kunieda T."/>
        </authorList>
    </citation>
    <scope>NUCLEOTIDE SEQUENCE [LARGE SCALE GENOMIC DNA]</scope>
    <source>
        <strain evidence="1 2">YOKOZUNA-1</strain>
    </source>
</reference>
<dbReference type="SUPFAM" id="SSF53187">
    <property type="entry name" value="Zn-dependent exopeptidases"/>
    <property type="match status" value="1"/>
</dbReference>
<dbReference type="Gene3D" id="3.40.630.10">
    <property type="entry name" value="Zn peptidases"/>
    <property type="match status" value="1"/>
</dbReference>
<sequence length="99" mass="11398">MLTKIVDEYLQANSEAFDSISRQLWERPELMYEEHFAHQVITDFLEERGFTVERGYCKVPTAFRAEFSFGRASSETERVLTVALLCEYDALPEIGHACG</sequence>
<dbReference type="OrthoDB" id="6119954at2759"/>
<name>A0A1D1UPC7_RAMVA</name>
<dbReference type="PANTHER" id="PTHR30575">
    <property type="entry name" value="PEPTIDASE M20"/>
    <property type="match status" value="1"/>
</dbReference>
<evidence type="ECO:0000313" key="1">
    <source>
        <dbReference type="EMBL" id="GAU88018.1"/>
    </source>
</evidence>
<protein>
    <recommendedName>
        <fullName evidence="3">Peptidase M20 dimerisation domain-containing protein</fullName>
    </recommendedName>
</protein>
<dbReference type="EMBL" id="BDGG01000001">
    <property type="protein sequence ID" value="GAU88018.1"/>
    <property type="molecule type" value="Genomic_DNA"/>
</dbReference>
<dbReference type="STRING" id="947166.A0A1D1UPC7"/>
<dbReference type="PANTHER" id="PTHR30575:SF0">
    <property type="entry name" value="XAA-ARG DIPEPTIDASE"/>
    <property type="match status" value="1"/>
</dbReference>
<organism evidence="1 2">
    <name type="scientific">Ramazzottius varieornatus</name>
    <name type="common">Water bear</name>
    <name type="synonym">Tardigrade</name>
    <dbReference type="NCBI Taxonomy" id="947166"/>
    <lineage>
        <taxon>Eukaryota</taxon>
        <taxon>Metazoa</taxon>
        <taxon>Ecdysozoa</taxon>
        <taxon>Tardigrada</taxon>
        <taxon>Eutardigrada</taxon>
        <taxon>Parachela</taxon>
        <taxon>Hypsibioidea</taxon>
        <taxon>Ramazzottiidae</taxon>
        <taxon>Ramazzottius</taxon>
    </lineage>
</organism>
<keyword evidence="2" id="KW-1185">Reference proteome</keyword>
<dbReference type="Proteomes" id="UP000186922">
    <property type="component" value="Unassembled WGS sequence"/>
</dbReference>
<dbReference type="AlphaFoldDB" id="A0A1D1UPC7"/>
<dbReference type="InterPro" id="IPR052030">
    <property type="entry name" value="Peptidase_M20/M20A_hydrolases"/>
</dbReference>
<comment type="caution">
    <text evidence="1">The sequence shown here is derived from an EMBL/GenBank/DDBJ whole genome shotgun (WGS) entry which is preliminary data.</text>
</comment>
<dbReference type="GO" id="GO:0016805">
    <property type="term" value="F:dipeptidase activity"/>
    <property type="evidence" value="ECO:0007669"/>
    <property type="project" value="TreeGrafter"/>
</dbReference>